<dbReference type="SUPFAM" id="SSF55804">
    <property type="entry name" value="Phoshotransferase/anion transport protein"/>
    <property type="match status" value="1"/>
</dbReference>
<proteinExistence type="predicted"/>
<reference evidence="12 13" key="1">
    <citation type="journal article" date="2015" name="Genome Announc.">
        <title>Expanding the biotechnology potential of lactobacilli through comparative genomics of 213 strains and associated genera.</title>
        <authorList>
            <person name="Sun Z."/>
            <person name="Harris H.M."/>
            <person name="McCann A."/>
            <person name="Guo C."/>
            <person name="Argimon S."/>
            <person name="Zhang W."/>
            <person name="Yang X."/>
            <person name="Jeffery I.B."/>
            <person name="Cooney J.C."/>
            <person name="Kagawa T.F."/>
            <person name="Liu W."/>
            <person name="Song Y."/>
            <person name="Salvetti E."/>
            <person name="Wrobel A."/>
            <person name="Rasinkangas P."/>
            <person name="Parkhill J."/>
            <person name="Rea M.C."/>
            <person name="O'Sullivan O."/>
            <person name="Ritari J."/>
            <person name="Douillard F.P."/>
            <person name="Paul Ross R."/>
            <person name="Yang R."/>
            <person name="Briner A.E."/>
            <person name="Felis G.E."/>
            <person name="de Vos W.M."/>
            <person name="Barrangou R."/>
            <person name="Klaenhammer T.R."/>
            <person name="Caufield P.W."/>
            <person name="Cui Y."/>
            <person name="Zhang H."/>
            <person name="O'Toole P.W."/>
        </authorList>
    </citation>
    <scope>NUCLEOTIDE SEQUENCE [LARGE SCALE GENOMIC DNA]</scope>
    <source>
        <strain evidence="12 13">DSM 12744</strain>
    </source>
</reference>
<keyword evidence="2" id="KW-0813">Transport</keyword>
<evidence type="ECO:0000256" key="6">
    <source>
        <dbReference type="ARBA" id="ARBA00022683"/>
    </source>
</evidence>
<keyword evidence="3" id="KW-0963">Cytoplasm</keyword>
<gene>
    <name evidence="12" type="ORF">FD09_GL000142</name>
</gene>
<dbReference type="Gene3D" id="3.40.930.10">
    <property type="entry name" value="Mannitol-specific EII, Chain A"/>
    <property type="match status" value="1"/>
</dbReference>
<name>A0A0R1N2R0_9LACO</name>
<sequence>MAKAIISEDEIQVVDHVPDWTAAVKMASVPLIRAKVITNEYVDHMIQSVKENGPYMVLTDYFALMHARPGEGVNKPGMSLLVTKQSVDLAGKPVKIFLIMAAVDNTSHLKSLQKVMSVFMDDHSYQTILAGNRQQIITLLKKSEVAK</sequence>
<dbReference type="GO" id="GO:0005737">
    <property type="term" value="C:cytoplasm"/>
    <property type="evidence" value="ECO:0007669"/>
    <property type="project" value="UniProtKB-SubCell"/>
</dbReference>
<evidence type="ECO:0000256" key="3">
    <source>
        <dbReference type="ARBA" id="ARBA00022490"/>
    </source>
</evidence>
<keyword evidence="4" id="KW-0597">Phosphoprotein</keyword>
<evidence type="ECO:0000259" key="11">
    <source>
        <dbReference type="PROSITE" id="PS51094"/>
    </source>
</evidence>
<comment type="function">
    <text evidence="8">The phosphoenolpyruvate-dependent sugar phosphotransferase system (sugar PTS), a major carbohydrate active transport system, catalyzes the phosphorylation of incoming sugar substrates concomitantly with their translocation across the cell membrane. The enzyme II UlaABC PTS system is involved in ascorbate transport.</text>
</comment>
<dbReference type="PROSITE" id="PS51094">
    <property type="entry name" value="PTS_EIIA_TYPE_2"/>
    <property type="match status" value="1"/>
</dbReference>
<dbReference type="AlphaFoldDB" id="A0A0R1N2R0"/>
<keyword evidence="7" id="KW-0418">Kinase</keyword>
<evidence type="ECO:0000256" key="10">
    <source>
        <dbReference type="ARBA" id="ARBA00042072"/>
    </source>
</evidence>
<dbReference type="PATRIC" id="fig|1423792.3.peg.145"/>
<keyword evidence="5" id="KW-0808">Transferase</keyword>
<evidence type="ECO:0000313" key="12">
    <source>
        <dbReference type="EMBL" id="KRL14494.1"/>
    </source>
</evidence>
<evidence type="ECO:0000256" key="7">
    <source>
        <dbReference type="ARBA" id="ARBA00022777"/>
    </source>
</evidence>
<dbReference type="PANTHER" id="PTHR36203:SF1">
    <property type="entry name" value="ASCORBATE-SPECIFIC PTS SYSTEM EIIA COMPONENT"/>
    <property type="match status" value="1"/>
</dbReference>
<dbReference type="GO" id="GO:0016301">
    <property type="term" value="F:kinase activity"/>
    <property type="evidence" value="ECO:0007669"/>
    <property type="project" value="UniProtKB-KW"/>
</dbReference>
<evidence type="ECO:0000256" key="8">
    <source>
        <dbReference type="ARBA" id="ARBA00037387"/>
    </source>
</evidence>
<evidence type="ECO:0000313" key="13">
    <source>
        <dbReference type="Proteomes" id="UP000051330"/>
    </source>
</evidence>
<dbReference type="InterPro" id="IPR016152">
    <property type="entry name" value="PTrfase/Anion_transptr"/>
</dbReference>
<keyword evidence="6" id="KW-0598">Phosphotransferase system</keyword>
<feature type="domain" description="PTS EIIA type-2" evidence="11">
    <location>
        <begin position="4"/>
        <end position="143"/>
    </location>
</feature>
<protein>
    <recommendedName>
        <fullName evidence="9">Ascorbate-specific PTS system EIIA component</fullName>
    </recommendedName>
    <alternativeName>
        <fullName evidence="10">Ascorbate-specific phosphotransferase enzyme IIA component</fullName>
    </alternativeName>
</protein>
<dbReference type="CDD" id="cd00211">
    <property type="entry name" value="PTS_IIA_fru"/>
    <property type="match status" value="1"/>
</dbReference>
<dbReference type="Pfam" id="PF00359">
    <property type="entry name" value="PTS_EIIA_2"/>
    <property type="match status" value="1"/>
</dbReference>
<keyword evidence="13" id="KW-1185">Reference proteome</keyword>
<evidence type="ECO:0000256" key="5">
    <source>
        <dbReference type="ARBA" id="ARBA00022679"/>
    </source>
</evidence>
<dbReference type="Proteomes" id="UP000051330">
    <property type="component" value="Unassembled WGS sequence"/>
</dbReference>
<comment type="caution">
    <text evidence="12">The sequence shown here is derived from an EMBL/GenBank/DDBJ whole genome shotgun (WGS) entry which is preliminary data.</text>
</comment>
<organism evidence="12 13">
    <name type="scientific">Schleiferilactobacillus perolens DSM 12744</name>
    <dbReference type="NCBI Taxonomy" id="1423792"/>
    <lineage>
        <taxon>Bacteria</taxon>
        <taxon>Bacillati</taxon>
        <taxon>Bacillota</taxon>
        <taxon>Bacilli</taxon>
        <taxon>Lactobacillales</taxon>
        <taxon>Lactobacillaceae</taxon>
        <taxon>Schleiferilactobacillus</taxon>
    </lineage>
</organism>
<dbReference type="EMBL" id="AZEC01000001">
    <property type="protein sequence ID" value="KRL14494.1"/>
    <property type="molecule type" value="Genomic_DNA"/>
</dbReference>
<dbReference type="PANTHER" id="PTHR36203">
    <property type="entry name" value="ASCORBATE-SPECIFIC PTS SYSTEM EIIA COMPONENT"/>
    <property type="match status" value="1"/>
</dbReference>
<evidence type="ECO:0000256" key="2">
    <source>
        <dbReference type="ARBA" id="ARBA00022448"/>
    </source>
</evidence>
<evidence type="ECO:0000256" key="9">
    <source>
        <dbReference type="ARBA" id="ARBA00041175"/>
    </source>
</evidence>
<dbReference type="InterPro" id="IPR002178">
    <property type="entry name" value="PTS_EIIA_type-2_dom"/>
</dbReference>
<dbReference type="OrthoDB" id="369398at2"/>
<dbReference type="STRING" id="1423792.FD09_GL000142"/>
<accession>A0A0R1N2R0</accession>
<comment type="subcellular location">
    <subcellularLocation>
        <location evidence="1">Cytoplasm</location>
    </subcellularLocation>
</comment>
<dbReference type="InterPro" id="IPR051351">
    <property type="entry name" value="Ascorbate-PTS_EIIA_comp"/>
</dbReference>
<evidence type="ECO:0000256" key="4">
    <source>
        <dbReference type="ARBA" id="ARBA00022553"/>
    </source>
</evidence>
<evidence type="ECO:0000256" key="1">
    <source>
        <dbReference type="ARBA" id="ARBA00004496"/>
    </source>
</evidence>
<dbReference type="RefSeq" id="WP_057817251.1">
    <property type="nucleotide sequence ID" value="NZ_AZEC01000001.1"/>
</dbReference>
<dbReference type="GO" id="GO:0009401">
    <property type="term" value="P:phosphoenolpyruvate-dependent sugar phosphotransferase system"/>
    <property type="evidence" value="ECO:0007669"/>
    <property type="project" value="UniProtKB-KW"/>
</dbReference>